<sequence length="585" mass="64570">MKKWKLKNLPQQQPNLPEYPAFVLKLLNLRSLFEAEEIRGFLEPEYYKLHDPFLFREMEKTVERVKLAITNQEKITIYADYDADAITAASVVFLALKKLGAVIDCYIPDRFAEGYGVNSDAVKKIAESGSKLIITVDCGTNSVAEAKLCQELGIDLIVTDHHEVTGELPGAYALINPKNPTDNYPFRFLTGVGVAYKLVQALFSTDPNHPRKEGQASNRGSQQDSRSTQRILSGNGVAPGWEKWLLDLVAIGTVADCQSLTGENRILVSFGLKVLAKTRWLGIRKLLDVSQVSKIPFDTFTLGFILAPRINAAGRIKHADLAFKLLVSEDEAEAGRLALELNDLNKQRQTLTEQVLSEAREQLSLMPDKKILLAYGADWPKGVVGLVAGKLVEEYGRPVLILRKEELLATGSGRSIGNFDLVAALNSSKDLLVRFGGHTQAAGFTLASEHIPSFHQKLLEYVETVSAEFEPPVLEVDCELAAEDITAENYAYIKKMAPFGVDNPKPKFVSCGMEVVECRTVGNGSKHLKMRLKLAGKFIGAIAFGQGFLSDKLVSGTKIDAVYELEENSWKGNTNLELKIVDIKL</sequence>
<evidence type="ECO:0000259" key="10">
    <source>
        <dbReference type="Pfam" id="PF17768"/>
    </source>
</evidence>
<proteinExistence type="inferred from homology"/>
<keyword evidence="6" id="KW-0175">Coiled coil</keyword>
<dbReference type="Pfam" id="PF17768">
    <property type="entry name" value="RecJ_OB"/>
    <property type="match status" value="1"/>
</dbReference>
<dbReference type="Gene3D" id="3.10.310.30">
    <property type="match status" value="1"/>
</dbReference>
<gene>
    <name evidence="11" type="ORF">A2720_02720</name>
</gene>
<reference evidence="11 12" key="1">
    <citation type="journal article" date="2016" name="Nat. Commun.">
        <title>Thousands of microbial genomes shed light on interconnected biogeochemical processes in an aquifer system.</title>
        <authorList>
            <person name="Anantharaman K."/>
            <person name="Brown C.T."/>
            <person name="Hug L.A."/>
            <person name="Sharon I."/>
            <person name="Castelle C.J."/>
            <person name="Probst A.J."/>
            <person name="Thomas B.C."/>
            <person name="Singh A."/>
            <person name="Wilkins M.J."/>
            <person name="Karaoz U."/>
            <person name="Brodie E.L."/>
            <person name="Williams K.H."/>
            <person name="Hubbard S.S."/>
            <person name="Banfield J.F."/>
        </authorList>
    </citation>
    <scope>NUCLEOTIDE SEQUENCE [LARGE SCALE GENOMIC DNA]</scope>
</reference>
<dbReference type="PANTHER" id="PTHR30255:SF2">
    <property type="entry name" value="SINGLE-STRANDED-DNA-SPECIFIC EXONUCLEASE RECJ"/>
    <property type="match status" value="1"/>
</dbReference>
<evidence type="ECO:0000313" key="11">
    <source>
        <dbReference type="EMBL" id="OGE81429.1"/>
    </source>
</evidence>
<evidence type="ECO:0000256" key="7">
    <source>
        <dbReference type="SAM" id="MobiDB-lite"/>
    </source>
</evidence>
<keyword evidence="3" id="KW-0540">Nuclease</keyword>
<dbReference type="GO" id="GO:0006281">
    <property type="term" value="P:DNA repair"/>
    <property type="evidence" value="ECO:0007669"/>
    <property type="project" value="InterPro"/>
</dbReference>
<feature type="domain" description="DDH" evidence="8">
    <location>
        <begin position="74"/>
        <end position="204"/>
    </location>
</feature>
<dbReference type="InterPro" id="IPR003156">
    <property type="entry name" value="DHHA1_dom"/>
</dbReference>
<organism evidence="11 12">
    <name type="scientific">Candidatus Doudnabacteria bacterium RIFCSPHIGHO2_01_FULL_46_24</name>
    <dbReference type="NCBI Taxonomy" id="1817825"/>
    <lineage>
        <taxon>Bacteria</taxon>
        <taxon>Candidatus Doudnaibacteriota</taxon>
    </lineage>
</organism>
<dbReference type="GO" id="GO:0008409">
    <property type="term" value="F:5'-3' exonuclease activity"/>
    <property type="evidence" value="ECO:0007669"/>
    <property type="project" value="InterPro"/>
</dbReference>
<protein>
    <recommendedName>
        <fullName evidence="2">Single-stranded-DNA-specific exonuclease RecJ</fullName>
    </recommendedName>
</protein>
<dbReference type="EMBL" id="MFEL01000008">
    <property type="protein sequence ID" value="OGE81429.1"/>
    <property type="molecule type" value="Genomic_DNA"/>
</dbReference>
<dbReference type="InterPro" id="IPR038763">
    <property type="entry name" value="DHH_sf"/>
</dbReference>
<feature type="region of interest" description="Disordered" evidence="7">
    <location>
        <begin position="205"/>
        <end position="234"/>
    </location>
</feature>
<dbReference type="AlphaFoldDB" id="A0A1F5NUU5"/>
<dbReference type="GO" id="GO:0003676">
    <property type="term" value="F:nucleic acid binding"/>
    <property type="evidence" value="ECO:0007669"/>
    <property type="project" value="InterPro"/>
</dbReference>
<evidence type="ECO:0000313" key="12">
    <source>
        <dbReference type="Proteomes" id="UP000178892"/>
    </source>
</evidence>
<comment type="similarity">
    <text evidence="1">Belongs to the RecJ family.</text>
</comment>
<evidence type="ECO:0000259" key="8">
    <source>
        <dbReference type="Pfam" id="PF01368"/>
    </source>
</evidence>
<dbReference type="NCBIfam" id="TIGR00644">
    <property type="entry name" value="recJ"/>
    <property type="match status" value="1"/>
</dbReference>
<dbReference type="SUPFAM" id="SSF64182">
    <property type="entry name" value="DHH phosphoesterases"/>
    <property type="match status" value="1"/>
</dbReference>
<dbReference type="InterPro" id="IPR001667">
    <property type="entry name" value="DDH_dom"/>
</dbReference>
<dbReference type="GO" id="GO:0006310">
    <property type="term" value="P:DNA recombination"/>
    <property type="evidence" value="ECO:0007669"/>
    <property type="project" value="InterPro"/>
</dbReference>
<feature type="domain" description="DHHA1" evidence="9">
    <location>
        <begin position="369"/>
        <end position="463"/>
    </location>
</feature>
<feature type="coiled-coil region" evidence="6">
    <location>
        <begin position="327"/>
        <end position="361"/>
    </location>
</feature>
<dbReference type="Pfam" id="PF01368">
    <property type="entry name" value="DHH"/>
    <property type="match status" value="1"/>
</dbReference>
<comment type="caution">
    <text evidence="11">The sequence shown here is derived from an EMBL/GenBank/DDBJ whole genome shotgun (WGS) entry which is preliminary data.</text>
</comment>
<dbReference type="InterPro" id="IPR051673">
    <property type="entry name" value="SSDNA_exonuclease_RecJ"/>
</dbReference>
<evidence type="ECO:0000256" key="1">
    <source>
        <dbReference type="ARBA" id="ARBA00005915"/>
    </source>
</evidence>
<dbReference type="Proteomes" id="UP000178892">
    <property type="component" value="Unassembled WGS sequence"/>
</dbReference>
<dbReference type="Pfam" id="PF02272">
    <property type="entry name" value="DHHA1"/>
    <property type="match status" value="1"/>
</dbReference>
<dbReference type="InterPro" id="IPR041122">
    <property type="entry name" value="RecJ_OB"/>
</dbReference>
<feature type="compositionally biased region" description="Polar residues" evidence="7">
    <location>
        <begin position="215"/>
        <end position="232"/>
    </location>
</feature>
<evidence type="ECO:0000256" key="3">
    <source>
        <dbReference type="ARBA" id="ARBA00022722"/>
    </source>
</evidence>
<evidence type="ECO:0000256" key="6">
    <source>
        <dbReference type="SAM" id="Coils"/>
    </source>
</evidence>
<keyword evidence="5 11" id="KW-0269">Exonuclease</keyword>
<evidence type="ECO:0000259" key="9">
    <source>
        <dbReference type="Pfam" id="PF02272"/>
    </source>
</evidence>
<keyword evidence="4" id="KW-0378">Hydrolase</keyword>
<dbReference type="PANTHER" id="PTHR30255">
    <property type="entry name" value="SINGLE-STRANDED-DNA-SPECIFIC EXONUCLEASE RECJ"/>
    <property type="match status" value="1"/>
</dbReference>
<evidence type="ECO:0000256" key="2">
    <source>
        <dbReference type="ARBA" id="ARBA00019841"/>
    </source>
</evidence>
<dbReference type="Gene3D" id="3.90.1640.30">
    <property type="match status" value="1"/>
</dbReference>
<evidence type="ECO:0000256" key="4">
    <source>
        <dbReference type="ARBA" id="ARBA00022801"/>
    </source>
</evidence>
<dbReference type="STRING" id="1817825.A2720_02720"/>
<name>A0A1F5NUU5_9BACT</name>
<feature type="domain" description="RecJ OB" evidence="10">
    <location>
        <begin position="476"/>
        <end position="582"/>
    </location>
</feature>
<dbReference type="InterPro" id="IPR004610">
    <property type="entry name" value="RecJ"/>
</dbReference>
<evidence type="ECO:0000256" key="5">
    <source>
        <dbReference type="ARBA" id="ARBA00022839"/>
    </source>
</evidence>
<accession>A0A1F5NUU5</accession>